<reference evidence="2" key="1">
    <citation type="journal article" date="2022" name="Mol. Ecol. Resour.">
        <title>The genomes of chicory, endive, great burdock and yacon provide insights into Asteraceae palaeo-polyploidization history and plant inulin production.</title>
        <authorList>
            <person name="Fan W."/>
            <person name="Wang S."/>
            <person name="Wang H."/>
            <person name="Wang A."/>
            <person name="Jiang F."/>
            <person name="Liu H."/>
            <person name="Zhao H."/>
            <person name="Xu D."/>
            <person name="Zhang Y."/>
        </authorList>
    </citation>
    <scope>NUCLEOTIDE SEQUENCE [LARGE SCALE GENOMIC DNA]</scope>
    <source>
        <strain evidence="2">cv. Punajuju</strain>
    </source>
</reference>
<proteinExistence type="predicted"/>
<protein>
    <submittedName>
        <fullName evidence="1">Uncharacterized protein</fullName>
    </submittedName>
</protein>
<organism evidence="1 2">
    <name type="scientific">Cichorium intybus</name>
    <name type="common">Chicory</name>
    <dbReference type="NCBI Taxonomy" id="13427"/>
    <lineage>
        <taxon>Eukaryota</taxon>
        <taxon>Viridiplantae</taxon>
        <taxon>Streptophyta</taxon>
        <taxon>Embryophyta</taxon>
        <taxon>Tracheophyta</taxon>
        <taxon>Spermatophyta</taxon>
        <taxon>Magnoliopsida</taxon>
        <taxon>eudicotyledons</taxon>
        <taxon>Gunneridae</taxon>
        <taxon>Pentapetalae</taxon>
        <taxon>asterids</taxon>
        <taxon>campanulids</taxon>
        <taxon>Asterales</taxon>
        <taxon>Asteraceae</taxon>
        <taxon>Cichorioideae</taxon>
        <taxon>Cichorieae</taxon>
        <taxon>Cichoriinae</taxon>
        <taxon>Cichorium</taxon>
    </lineage>
</organism>
<evidence type="ECO:0000313" key="1">
    <source>
        <dbReference type="EMBL" id="KAI3751912.1"/>
    </source>
</evidence>
<dbReference type="Proteomes" id="UP001055811">
    <property type="component" value="Linkage Group LG04"/>
</dbReference>
<name>A0ACB9DZB6_CICIN</name>
<sequence length="84" mass="9904">MFGRRLKERVKGLKENMLEGEIPPPITTGRCGFTGKKEERKPRSRGRRPWIDSLWTVATGNVIPTRVWGVRLTKNRTRRWSTRR</sequence>
<accession>A0ACB9DZB6</accession>
<dbReference type="EMBL" id="CM042012">
    <property type="protein sequence ID" value="KAI3751912.1"/>
    <property type="molecule type" value="Genomic_DNA"/>
</dbReference>
<keyword evidence="2" id="KW-1185">Reference proteome</keyword>
<evidence type="ECO:0000313" key="2">
    <source>
        <dbReference type="Proteomes" id="UP001055811"/>
    </source>
</evidence>
<comment type="caution">
    <text evidence="1">The sequence shown here is derived from an EMBL/GenBank/DDBJ whole genome shotgun (WGS) entry which is preliminary data.</text>
</comment>
<reference evidence="1 2" key="2">
    <citation type="journal article" date="2022" name="Mol. Ecol. Resour.">
        <title>The genomes of chicory, endive, great burdock and yacon provide insights into Asteraceae paleo-polyploidization history and plant inulin production.</title>
        <authorList>
            <person name="Fan W."/>
            <person name="Wang S."/>
            <person name="Wang H."/>
            <person name="Wang A."/>
            <person name="Jiang F."/>
            <person name="Liu H."/>
            <person name="Zhao H."/>
            <person name="Xu D."/>
            <person name="Zhang Y."/>
        </authorList>
    </citation>
    <scope>NUCLEOTIDE SEQUENCE [LARGE SCALE GENOMIC DNA]</scope>
    <source>
        <strain evidence="2">cv. Punajuju</strain>
        <tissue evidence="1">Leaves</tissue>
    </source>
</reference>
<gene>
    <name evidence="1" type="ORF">L2E82_23006</name>
</gene>